<gene>
    <name evidence="1" type="ORF">A9Q84_11040</name>
</gene>
<accession>A0A1Y5F7W0</accession>
<dbReference type="Proteomes" id="UP000196531">
    <property type="component" value="Unassembled WGS sequence"/>
</dbReference>
<dbReference type="AlphaFoldDB" id="A0A1Y5F7W0"/>
<sequence length="65" mass="7598">MTTNTGQTYEISGLDLAIIESKYEFQPRMVNEAKLEDKVYRDFALPNINNHVVNYCHGKFTPRQF</sequence>
<proteinExistence type="predicted"/>
<reference evidence="2" key="1">
    <citation type="journal article" date="2017" name="Proc. Natl. Acad. Sci. U.S.A.">
        <title>Simulation of Deepwater Horizon oil plume reveals substrate specialization within a complex community of hydrocarbon-degraders.</title>
        <authorList>
            <person name="Hu P."/>
            <person name="Dubinsky E.A."/>
            <person name="Probst A.J."/>
            <person name="Wang J."/>
            <person name="Sieber C.M.K."/>
            <person name="Tom L.M."/>
            <person name="Gardinali P."/>
            <person name="Banfield J.F."/>
            <person name="Atlas R.M."/>
            <person name="Andersen G.L."/>
        </authorList>
    </citation>
    <scope>NUCLEOTIDE SEQUENCE [LARGE SCALE GENOMIC DNA]</scope>
</reference>
<evidence type="ECO:0000313" key="1">
    <source>
        <dbReference type="EMBL" id="OUR96864.1"/>
    </source>
</evidence>
<organism evidence="1 2">
    <name type="scientific">Halobacteriovorax marinus</name>
    <dbReference type="NCBI Taxonomy" id="97084"/>
    <lineage>
        <taxon>Bacteria</taxon>
        <taxon>Pseudomonadati</taxon>
        <taxon>Bdellovibrionota</taxon>
        <taxon>Bacteriovoracia</taxon>
        <taxon>Bacteriovoracales</taxon>
        <taxon>Halobacteriovoraceae</taxon>
        <taxon>Halobacteriovorax</taxon>
    </lineage>
</organism>
<comment type="caution">
    <text evidence="1">The sequence shown here is derived from an EMBL/GenBank/DDBJ whole genome shotgun (WGS) entry which is preliminary data.</text>
</comment>
<name>A0A1Y5F7W0_9BACT</name>
<dbReference type="EMBL" id="MAAO01000006">
    <property type="protein sequence ID" value="OUR96864.1"/>
    <property type="molecule type" value="Genomic_DNA"/>
</dbReference>
<protein>
    <submittedName>
        <fullName evidence="1">Uncharacterized protein</fullName>
    </submittedName>
</protein>
<evidence type="ECO:0000313" key="2">
    <source>
        <dbReference type="Proteomes" id="UP000196531"/>
    </source>
</evidence>